<evidence type="ECO:0000313" key="3">
    <source>
        <dbReference type="Proteomes" id="UP000244904"/>
    </source>
</evidence>
<dbReference type="EMBL" id="OMOJ01000001">
    <property type="protein sequence ID" value="SPF77740.1"/>
    <property type="molecule type" value="Genomic_DNA"/>
</dbReference>
<dbReference type="RefSeq" id="WP_108884435.1">
    <property type="nucleotide sequence ID" value="NZ_OMOJ01000001.1"/>
</dbReference>
<dbReference type="Pfam" id="PF04577">
    <property type="entry name" value="Glyco_transf_61"/>
    <property type="match status" value="1"/>
</dbReference>
<dbReference type="InterPro" id="IPR049625">
    <property type="entry name" value="Glyco_transf_61_cat"/>
</dbReference>
<feature type="domain" description="Glycosyltransferase 61 catalytic" evidence="1">
    <location>
        <begin position="89"/>
        <end position="261"/>
    </location>
</feature>
<sequence>MSTLVNPYSDLLDARPVPGVARVRDALILTGRGVSVPCVREPSGAPVIEGLLHRRGAFLEPGPEPERPRGKVERLQGRWLFGGDYWSHFGHFLFESLARLWALEFLNEPLDGIVFVQPTGRKVREGVTDRFDEMLLKRMGIDLPIRVVEASTEVEELLIPQQGCGMGVLASGTPVFRDFIRRRLTQGLAPGPHKKLYLSRAAYGLRRGGVFAEFYIERLLKAEGYHIYCPEQDTIEQQIAAYMGASHVIGPDGSALHMVGFVGQPDQDVAILLRRKAGHINIFPQLAGFMGRPPLVVNRMNGYLMHEGRKNLIWSSFADLDFPAVGQDLADNGFIENPDAWRPMSDNRRGKVIGRYEARVKAPLNFVPIEESAF</sequence>
<gene>
    <name evidence="2" type="ORF">PRI8871_00325</name>
</gene>
<organism evidence="2 3">
    <name type="scientific">Pseudoprimorskyibacter insulae</name>
    <dbReference type="NCBI Taxonomy" id="1695997"/>
    <lineage>
        <taxon>Bacteria</taxon>
        <taxon>Pseudomonadati</taxon>
        <taxon>Pseudomonadota</taxon>
        <taxon>Alphaproteobacteria</taxon>
        <taxon>Rhodobacterales</taxon>
        <taxon>Paracoccaceae</taxon>
        <taxon>Pseudoprimorskyibacter</taxon>
    </lineage>
</organism>
<reference evidence="3" key="1">
    <citation type="submission" date="2018-03" db="EMBL/GenBank/DDBJ databases">
        <authorList>
            <person name="Rodrigo-Torres L."/>
            <person name="Arahal R. D."/>
            <person name="Lucena T."/>
        </authorList>
    </citation>
    <scope>NUCLEOTIDE SEQUENCE [LARGE SCALE GENOMIC DNA]</scope>
    <source>
        <strain evidence="3">CECT 8871</strain>
    </source>
</reference>
<proteinExistence type="predicted"/>
<evidence type="ECO:0000313" key="2">
    <source>
        <dbReference type="EMBL" id="SPF77740.1"/>
    </source>
</evidence>
<protein>
    <recommendedName>
        <fullName evidence="1">Glycosyltransferase 61 catalytic domain-containing protein</fullName>
    </recommendedName>
</protein>
<name>A0A2R8AP37_9RHOB</name>
<accession>A0A2R8AP37</accession>
<dbReference type="OrthoDB" id="7843421at2"/>
<keyword evidence="3" id="KW-1185">Reference proteome</keyword>
<dbReference type="GO" id="GO:0016757">
    <property type="term" value="F:glycosyltransferase activity"/>
    <property type="evidence" value="ECO:0007669"/>
    <property type="project" value="InterPro"/>
</dbReference>
<dbReference type="Proteomes" id="UP000244904">
    <property type="component" value="Unassembled WGS sequence"/>
</dbReference>
<dbReference type="AlphaFoldDB" id="A0A2R8AP37"/>
<evidence type="ECO:0000259" key="1">
    <source>
        <dbReference type="Pfam" id="PF04577"/>
    </source>
</evidence>